<feature type="domain" description="N-acetyltransferase" evidence="4">
    <location>
        <begin position="7"/>
        <end position="96"/>
    </location>
</feature>
<dbReference type="InterPro" id="IPR045057">
    <property type="entry name" value="Gcn5-rel_NAT"/>
</dbReference>
<proteinExistence type="inferred from homology"/>
<dbReference type="Proteomes" id="UP000783686">
    <property type="component" value="Unassembled WGS sequence"/>
</dbReference>
<dbReference type="InterPro" id="IPR031165">
    <property type="entry name" value="GNAT_YJDJ"/>
</dbReference>
<reference evidence="5" key="1">
    <citation type="submission" date="2020-09" db="EMBL/GenBank/DDBJ databases">
        <authorList>
            <person name="Kikuchi T."/>
        </authorList>
    </citation>
    <scope>NUCLEOTIDE SEQUENCE</scope>
    <source>
        <strain evidence="5">SH1</strain>
    </source>
</reference>
<keyword evidence="6" id="KW-1185">Reference proteome</keyword>
<evidence type="ECO:0000256" key="1">
    <source>
        <dbReference type="ARBA" id="ARBA00006233"/>
    </source>
</evidence>
<sequence length="108" mass="12260">MSSLRVNHCKKSLKFFLDLAQGNQATLEYRQLKPNVIDIYHTQVPPELKGKGITAQLCKEAFSFAKDNKLKVVTSCPTALKYVESKATEAERKIVVSQLKDKKDYQDL</sequence>
<dbReference type="PANTHER" id="PTHR31435">
    <property type="entry name" value="PROTEIN NATD1"/>
    <property type="match status" value="1"/>
</dbReference>
<dbReference type="Gene3D" id="3.40.630.30">
    <property type="match status" value="1"/>
</dbReference>
<dbReference type="Proteomes" id="UP000614601">
    <property type="component" value="Unassembled WGS sequence"/>
</dbReference>
<dbReference type="InterPro" id="IPR016181">
    <property type="entry name" value="Acyl_CoA_acyltransferase"/>
</dbReference>
<evidence type="ECO:0000256" key="2">
    <source>
        <dbReference type="ARBA" id="ARBA00020243"/>
    </source>
</evidence>
<name>A0A811KIM2_9BILA</name>
<gene>
    <name evidence="5" type="ORF">BOKJ2_LOCUS6055</name>
</gene>
<evidence type="ECO:0000259" key="4">
    <source>
        <dbReference type="PROSITE" id="PS51729"/>
    </source>
</evidence>
<dbReference type="Pfam" id="PF14542">
    <property type="entry name" value="Acetyltransf_CG"/>
    <property type="match status" value="1"/>
</dbReference>
<protein>
    <recommendedName>
        <fullName evidence="2">Protein NATD1</fullName>
    </recommendedName>
    <alternativeName>
        <fullName evidence="3">N-acetyltransferase domain-containing protein 1</fullName>
    </alternativeName>
</protein>
<evidence type="ECO:0000256" key="3">
    <source>
        <dbReference type="ARBA" id="ARBA00031876"/>
    </source>
</evidence>
<dbReference type="EMBL" id="CAJFCW020000003">
    <property type="protein sequence ID" value="CAG9103926.1"/>
    <property type="molecule type" value="Genomic_DNA"/>
</dbReference>
<comment type="caution">
    <text evidence="5">The sequence shown here is derived from an EMBL/GenBank/DDBJ whole genome shotgun (WGS) entry which is preliminary data.</text>
</comment>
<evidence type="ECO:0000313" key="6">
    <source>
        <dbReference type="Proteomes" id="UP000614601"/>
    </source>
</evidence>
<dbReference type="PANTHER" id="PTHR31435:SF9">
    <property type="entry name" value="PROTEIN NATD1"/>
    <property type="match status" value="1"/>
</dbReference>
<comment type="similarity">
    <text evidence="1">Belongs to the NATD1 family.</text>
</comment>
<dbReference type="OrthoDB" id="74247at2759"/>
<accession>A0A811KIM2</accession>
<dbReference type="EMBL" id="CAJFDH010000003">
    <property type="protein sequence ID" value="CAD5215362.1"/>
    <property type="molecule type" value="Genomic_DNA"/>
</dbReference>
<evidence type="ECO:0000313" key="5">
    <source>
        <dbReference type="EMBL" id="CAD5215362.1"/>
    </source>
</evidence>
<organism evidence="5 6">
    <name type="scientific">Bursaphelenchus okinawaensis</name>
    <dbReference type="NCBI Taxonomy" id="465554"/>
    <lineage>
        <taxon>Eukaryota</taxon>
        <taxon>Metazoa</taxon>
        <taxon>Ecdysozoa</taxon>
        <taxon>Nematoda</taxon>
        <taxon>Chromadorea</taxon>
        <taxon>Rhabditida</taxon>
        <taxon>Tylenchina</taxon>
        <taxon>Tylenchomorpha</taxon>
        <taxon>Aphelenchoidea</taxon>
        <taxon>Aphelenchoididae</taxon>
        <taxon>Bursaphelenchus</taxon>
    </lineage>
</organism>
<dbReference type="SUPFAM" id="SSF55729">
    <property type="entry name" value="Acyl-CoA N-acyltransferases (Nat)"/>
    <property type="match status" value="1"/>
</dbReference>
<dbReference type="PROSITE" id="PS51729">
    <property type="entry name" value="GNAT_YJDJ"/>
    <property type="match status" value="1"/>
</dbReference>
<dbReference type="AlphaFoldDB" id="A0A811KIM2"/>